<evidence type="ECO:0000256" key="1">
    <source>
        <dbReference type="ARBA" id="ARBA00023270"/>
    </source>
</evidence>
<name>A0A4Y7QJU2_9AGAM</name>
<dbReference type="Pfam" id="PF00923">
    <property type="entry name" value="TAL_FSA"/>
    <property type="match status" value="1"/>
</dbReference>
<dbReference type="EMBL" id="ML170158">
    <property type="protein sequence ID" value="TDL27923.1"/>
    <property type="molecule type" value="Genomic_DNA"/>
</dbReference>
<proteinExistence type="predicted"/>
<evidence type="ECO:0000313" key="4">
    <source>
        <dbReference type="Proteomes" id="UP000294933"/>
    </source>
</evidence>
<feature type="compositionally biased region" description="Basic and acidic residues" evidence="2">
    <location>
        <begin position="1"/>
        <end position="26"/>
    </location>
</feature>
<dbReference type="VEuPathDB" id="FungiDB:BD410DRAFT_894066"/>
<gene>
    <name evidence="3" type="ORF">BD410DRAFT_894066</name>
</gene>
<dbReference type="GO" id="GO:0005975">
    <property type="term" value="P:carbohydrate metabolic process"/>
    <property type="evidence" value="ECO:0007669"/>
    <property type="project" value="InterPro"/>
</dbReference>
<evidence type="ECO:0000256" key="2">
    <source>
        <dbReference type="SAM" id="MobiDB-lite"/>
    </source>
</evidence>
<evidence type="ECO:0000313" key="3">
    <source>
        <dbReference type="EMBL" id="TDL27923.1"/>
    </source>
</evidence>
<keyword evidence="1" id="KW-0704">Schiff base</keyword>
<keyword evidence="4" id="KW-1185">Reference proteome</keyword>
<sequence length="442" mass="50385">MFRILKDSDSTQDNALEKRKEDERAIRQPLPENSTRVDGRLANPVALPSFRNLLPLPVLRPKRDKRTGPFLRNIFNKRGTNIYNDYLTLEGMFVSLPNHGVKKSFVTPPSLWEMIDSDDIYYHLWVAVDTALTQKRSVDLSVKWAYEQFIVELGTALLDIIPGQLYTFIDSRLGLGEIVETARSMMCRFELKGCNRKNIVLNIPATQEGIQAARILTTEHGMKVNLLFVSSLMHAVVCADAGATSITVHVGQILTWHENRLNQDYHTLTPHPGIETIQAVIEFMRHHKLQTEVFATNPRSLIELQALDGLHGACLSRAMMEQLASYKVPHDTNMIEDAESLLRARQVQYPLPSDTHDNFMKGMSPQSKRTIDAILGGELCKMNVVLDNIEDKIRELVEARMEIDRMPLEELEQKRRVEGEWRKGRRQSISVSFPTTVDPDVF</sequence>
<reference evidence="3 4" key="1">
    <citation type="submission" date="2018-06" db="EMBL/GenBank/DDBJ databases">
        <title>A transcriptomic atlas of mushroom development highlights an independent origin of complex multicellularity.</title>
        <authorList>
            <consortium name="DOE Joint Genome Institute"/>
            <person name="Krizsan K."/>
            <person name="Almasi E."/>
            <person name="Merenyi Z."/>
            <person name="Sahu N."/>
            <person name="Viragh M."/>
            <person name="Koszo T."/>
            <person name="Mondo S."/>
            <person name="Kiss B."/>
            <person name="Balint B."/>
            <person name="Kues U."/>
            <person name="Barry K."/>
            <person name="Hegedus J.C."/>
            <person name="Henrissat B."/>
            <person name="Johnson J."/>
            <person name="Lipzen A."/>
            <person name="Ohm R."/>
            <person name="Nagy I."/>
            <person name="Pangilinan J."/>
            <person name="Yan J."/>
            <person name="Xiong Y."/>
            <person name="Grigoriev I.V."/>
            <person name="Hibbett D.S."/>
            <person name="Nagy L.G."/>
        </authorList>
    </citation>
    <scope>NUCLEOTIDE SEQUENCE [LARGE SCALE GENOMIC DNA]</scope>
    <source>
        <strain evidence="3 4">SZMC22713</strain>
    </source>
</reference>
<dbReference type="AlphaFoldDB" id="A0A4Y7QJU2"/>
<dbReference type="InterPro" id="IPR013785">
    <property type="entry name" value="Aldolase_TIM"/>
</dbReference>
<organism evidence="3 4">
    <name type="scientific">Rickenella mellea</name>
    <dbReference type="NCBI Taxonomy" id="50990"/>
    <lineage>
        <taxon>Eukaryota</taxon>
        <taxon>Fungi</taxon>
        <taxon>Dikarya</taxon>
        <taxon>Basidiomycota</taxon>
        <taxon>Agaricomycotina</taxon>
        <taxon>Agaricomycetes</taxon>
        <taxon>Hymenochaetales</taxon>
        <taxon>Rickenellaceae</taxon>
        <taxon>Rickenella</taxon>
    </lineage>
</organism>
<dbReference type="UniPathway" id="UPA00115">
    <property type="reaction ID" value="UER00414"/>
</dbReference>
<dbReference type="PANTHER" id="PTHR10683:SF18">
    <property type="entry name" value="TRANSALDOLASE"/>
    <property type="match status" value="1"/>
</dbReference>
<dbReference type="Gene3D" id="3.20.20.70">
    <property type="entry name" value="Aldolase class I"/>
    <property type="match status" value="1"/>
</dbReference>
<dbReference type="PANTHER" id="PTHR10683">
    <property type="entry name" value="TRANSALDOLASE"/>
    <property type="match status" value="1"/>
</dbReference>
<feature type="region of interest" description="Disordered" evidence="2">
    <location>
        <begin position="1"/>
        <end position="38"/>
    </location>
</feature>
<dbReference type="InterPro" id="IPR001585">
    <property type="entry name" value="TAL/FSA"/>
</dbReference>
<dbReference type="Proteomes" id="UP000294933">
    <property type="component" value="Unassembled WGS sequence"/>
</dbReference>
<dbReference type="STRING" id="50990.A0A4Y7QJU2"/>
<protein>
    <submittedName>
        <fullName evidence="3">Aldolase</fullName>
    </submittedName>
</protein>
<accession>A0A4Y7QJU2</accession>
<dbReference type="GO" id="GO:0006098">
    <property type="term" value="P:pentose-phosphate shunt"/>
    <property type="evidence" value="ECO:0007669"/>
    <property type="project" value="UniProtKB-UniPathway"/>
</dbReference>
<dbReference type="SUPFAM" id="SSF51569">
    <property type="entry name" value="Aldolase"/>
    <property type="match status" value="1"/>
</dbReference>
<dbReference type="OrthoDB" id="2015515at2759"/>